<dbReference type="EMBL" id="BMQJ01000012">
    <property type="protein sequence ID" value="GGQ11151.1"/>
    <property type="molecule type" value="Genomic_DNA"/>
</dbReference>
<evidence type="ECO:0000256" key="3">
    <source>
        <dbReference type="ARBA" id="ARBA00022692"/>
    </source>
</evidence>
<feature type="transmembrane region" description="Helical" evidence="7">
    <location>
        <begin position="49"/>
        <end position="66"/>
    </location>
</feature>
<feature type="region of interest" description="Disordered" evidence="6">
    <location>
        <begin position="1"/>
        <end position="43"/>
    </location>
</feature>
<feature type="compositionally biased region" description="Low complexity" evidence="6">
    <location>
        <begin position="97"/>
        <end position="127"/>
    </location>
</feature>
<evidence type="ECO:0000313" key="10">
    <source>
        <dbReference type="Proteomes" id="UP000611554"/>
    </source>
</evidence>
<name>A0ABQ2R338_9ACTN</name>
<evidence type="ECO:0000256" key="1">
    <source>
        <dbReference type="ARBA" id="ARBA00004651"/>
    </source>
</evidence>
<protein>
    <recommendedName>
        <fullName evidence="8">Type II secretion system protein GspF domain-containing protein</fullName>
    </recommendedName>
</protein>
<evidence type="ECO:0000256" key="7">
    <source>
        <dbReference type="SAM" id="Phobius"/>
    </source>
</evidence>
<dbReference type="Pfam" id="PF00482">
    <property type="entry name" value="T2SSF"/>
    <property type="match status" value="1"/>
</dbReference>
<dbReference type="InterPro" id="IPR018076">
    <property type="entry name" value="T2SS_GspF_dom"/>
</dbReference>
<feature type="compositionally biased region" description="Pro residues" evidence="6">
    <location>
        <begin position="84"/>
        <end position="96"/>
    </location>
</feature>
<feature type="compositionally biased region" description="Basic and acidic residues" evidence="6">
    <location>
        <begin position="14"/>
        <end position="30"/>
    </location>
</feature>
<keyword evidence="10" id="KW-1185">Reference proteome</keyword>
<feature type="domain" description="Type II secretion system protein GspF" evidence="8">
    <location>
        <begin position="194"/>
        <end position="314"/>
    </location>
</feature>
<feature type="transmembrane region" description="Helical" evidence="7">
    <location>
        <begin position="303"/>
        <end position="324"/>
    </location>
</feature>
<accession>A0ABQ2R338</accession>
<organism evidence="9 10">
    <name type="scientific">Streptosporangium pseudovulgare</name>
    <dbReference type="NCBI Taxonomy" id="35765"/>
    <lineage>
        <taxon>Bacteria</taxon>
        <taxon>Bacillati</taxon>
        <taxon>Actinomycetota</taxon>
        <taxon>Actinomycetes</taxon>
        <taxon>Streptosporangiales</taxon>
        <taxon>Streptosporangiaceae</taxon>
        <taxon>Streptosporangium</taxon>
    </lineage>
</organism>
<keyword evidence="2" id="KW-1003">Cell membrane</keyword>
<proteinExistence type="predicted"/>
<keyword evidence="5 7" id="KW-0472">Membrane</keyword>
<dbReference type="PANTHER" id="PTHR35007">
    <property type="entry name" value="INTEGRAL MEMBRANE PROTEIN-RELATED"/>
    <property type="match status" value="1"/>
</dbReference>
<evidence type="ECO:0000256" key="5">
    <source>
        <dbReference type="ARBA" id="ARBA00023136"/>
    </source>
</evidence>
<keyword evidence="4 7" id="KW-1133">Transmembrane helix</keyword>
<evidence type="ECO:0000256" key="2">
    <source>
        <dbReference type="ARBA" id="ARBA00022475"/>
    </source>
</evidence>
<dbReference type="PANTHER" id="PTHR35007:SF3">
    <property type="entry name" value="POSSIBLE CONSERVED ALANINE RICH MEMBRANE PROTEIN"/>
    <property type="match status" value="1"/>
</dbReference>
<dbReference type="Proteomes" id="UP000611554">
    <property type="component" value="Unassembled WGS sequence"/>
</dbReference>
<sequence length="330" mass="33908">MPAGTGGGAFGSSEHAEERKPKKRETREARGPGSARSGKHEERLGERQMIGLLTVMLTALAGWLWIPPDDPARRVHRIHRAGPAPGPPGSPGPAAPAGPGIPGRTGAPRAGGEAPPFRPPEANGAQAARRRLGRRETMCCAAVGVAVFLLVEDAPGVAAGALGAVVTWVMLRRREPPGPHREHDRVAADLPLAADLMVACLRAGQPVTGAVDVTAEAIGGPIADRLAWVGGQLRLGAAPESAWRALSADRPLAPLARTMSRTALSGAPVADVLTRLADDSRHEARAASSAAARRVGVQAVAPLGLCFLPAFVLLGIIPVVAGLAGEVLLP</sequence>
<keyword evidence="3 7" id="KW-0812">Transmembrane</keyword>
<gene>
    <name evidence="9" type="ORF">GCM10010140_46630</name>
</gene>
<evidence type="ECO:0000259" key="8">
    <source>
        <dbReference type="Pfam" id="PF00482"/>
    </source>
</evidence>
<feature type="region of interest" description="Disordered" evidence="6">
    <location>
        <begin position="78"/>
        <end position="129"/>
    </location>
</feature>
<evidence type="ECO:0000256" key="6">
    <source>
        <dbReference type="SAM" id="MobiDB-lite"/>
    </source>
</evidence>
<reference evidence="10" key="1">
    <citation type="journal article" date="2019" name="Int. J. Syst. Evol. Microbiol.">
        <title>The Global Catalogue of Microorganisms (GCM) 10K type strain sequencing project: providing services to taxonomists for standard genome sequencing and annotation.</title>
        <authorList>
            <consortium name="The Broad Institute Genomics Platform"/>
            <consortium name="The Broad Institute Genome Sequencing Center for Infectious Disease"/>
            <person name="Wu L."/>
            <person name="Ma J."/>
        </authorList>
    </citation>
    <scope>NUCLEOTIDE SEQUENCE [LARGE SCALE GENOMIC DNA]</scope>
    <source>
        <strain evidence="10">JCM 3115</strain>
    </source>
</reference>
<comment type="subcellular location">
    <subcellularLocation>
        <location evidence="1">Cell membrane</location>
        <topology evidence="1">Multi-pass membrane protein</topology>
    </subcellularLocation>
</comment>
<evidence type="ECO:0000256" key="4">
    <source>
        <dbReference type="ARBA" id="ARBA00022989"/>
    </source>
</evidence>
<feature type="compositionally biased region" description="Gly residues" evidence="6">
    <location>
        <begin position="1"/>
        <end position="10"/>
    </location>
</feature>
<evidence type="ECO:0000313" key="9">
    <source>
        <dbReference type="EMBL" id="GGQ11151.1"/>
    </source>
</evidence>
<comment type="caution">
    <text evidence="9">The sequence shown here is derived from an EMBL/GenBank/DDBJ whole genome shotgun (WGS) entry which is preliminary data.</text>
</comment>